<reference evidence="1" key="1">
    <citation type="journal article" date="2014" name="Nat. Genet.">
        <title>Genome and transcriptome of the porcine whipworm Trichuris suis.</title>
        <authorList>
            <person name="Jex A.R."/>
            <person name="Nejsum P."/>
            <person name="Schwarz E.M."/>
            <person name="Hu L."/>
            <person name="Young N.D."/>
            <person name="Hall R.S."/>
            <person name="Korhonen P.K."/>
            <person name="Liao S."/>
            <person name="Thamsborg S."/>
            <person name="Xia J."/>
            <person name="Xu P."/>
            <person name="Wang S."/>
            <person name="Scheerlinck J.P."/>
            <person name="Hofmann A."/>
            <person name="Sternberg P.W."/>
            <person name="Wang J."/>
            <person name="Gasser R.B."/>
        </authorList>
    </citation>
    <scope>NUCLEOTIDE SEQUENCE [LARGE SCALE GENOMIC DNA]</scope>
    <source>
        <strain evidence="1">DCEP-RM93F</strain>
    </source>
</reference>
<proteinExistence type="predicted"/>
<dbReference type="AlphaFoldDB" id="A0A085N3E1"/>
<protein>
    <submittedName>
        <fullName evidence="1">Uncharacterized protein</fullName>
    </submittedName>
</protein>
<evidence type="ECO:0000313" key="1">
    <source>
        <dbReference type="EMBL" id="KFD63987.1"/>
    </source>
</evidence>
<sequence length="85" mass="9780">MIRVKGQSFGPSFVLSRFCIFCERRKRWGKVLAHRLSFPVSAFSVSAESAVMYKWSGHSTVIQKFMIYIKNYNLRMAINNVVVAS</sequence>
<dbReference type="Proteomes" id="UP000030758">
    <property type="component" value="Unassembled WGS sequence"/>
</dbReference>
<name>A0A085N3E1_9BILA</name>
<accession>A0A085N3E1</accession>
<dbReference type="EMBL" id="KL367563">
    <property type="protein sequence ID" value="KFD63987.1"/>
    <property type="molecule type" value="Genomic_DNA"/>
</dbReference>
<gene>
    <name evidence="1" type="ORF">M514_23835</name>
</gene>
<organism evidence="1">
    <name type="scientific">Trichuris suis</name>
    <name type="common">pig whipworm</name>
    <dbReference type="NCBI Taxonomy" id="68888"/>
    <lineage>
        <taxon>Eukaryota</taxon>
        <taxon>Metazoa</taxon>
        <taxon>Ecdysozoa</taxon>
        <taxon>Nematoda</taxon>
        <taxon>Enoplea</taxon>
        <taxon>Dorylaimia</taxon>
        <taxon>Trichinellida</taxon>
        <taxon>Trichuridae</taxon>
        <taxon>Trichuris</taxon>
    </lineage>
</organism>